<dbReference type="Gene3D" id="3.40.50.410">
    <property type="entry name" value="von Willebrand factor, type A domain"/>
    <property type="match status" value="1"/>
</dbReference>
<keyword evidence="3" id="KW-1003">Cell membrane</keyword>
<feature type="disulfide bond" evidence="17">
    <location>
        <begin position="55"/>
        <end position="64"/>
    </location>
</feature>
<feature type="disulfide bond" evidence="17">
    <location>
        <begin position="450"/>
        <end position="716"/>
    </location>
</feature>
<feature type="domain" description="Integrin beta subunit cytoplasmic" evidence="22">
    <location>
        <begin position="777"/>
        <end position="822"/>
    </location>
</feature>
<feature type="disulfide bond" evidence="17">
    <location>
        <begin position="551"/>
        <end position="556"/>
    </location>
</feature>
<feature type="disulfide bond" evidence="17">
    <location>
        <begin position="479"/>
        <end position="483"/>
    </location>
</feature>
<evidence type="ECO:0000256" key="3">
    <source>
        <dbReference type="ARBA" id="ARBA00022475"/>
    </source>
</evidence>
<feature type="disulfide bond" evidence="17">
    <location>
        <begin position="58"/>
        <end position="94"/>
    </location>
</feature>
<keyword evidence="5 18" id="KW-0812">Transmembrane</keyword>
<feature type="disulfide bond" evidence="17">
    <location>
        <begin position="602"/>
        <end position="611"/>
    </location>
</feature>
<evidence type="ECO:0000256" key="8">
    <source>
        <dbReference type="ARBA" id="ARBA00022737"/>
    </source>
</evidence>
<evidence type="ECO:0000256" key="20">
    <source>
        <dbReference type="SAM" id="SignalP"/>
    </source>
</evidence>
<dbReference type="PIRSF" id="PIRSF002512">
    <property type="entry name" value="Integrin_B"/>
    <property type="match status" value="1"/>
</dbReference>
<evidence type="ECO:0000256" key="9">
    <source>
        <dbReference type="ARBA" id="ARBA00022837"/>
    </source>
</evidence>
<dbReference type="Pfam" id="PF18372">
    <property type="entry name" value="I-EGF_1"/>
    <property type="match status" value="1"/>
</dbReference>
<keyword evidence="9" id="KW-0106">Calcium</keyword>
<evidence type="ECO:0000259" key="21">
    <source>
        <dbReference type="SMART" id="SM00187"/>
    </source>
</evidence>
<comment type="similarity">
    <text evidence="2 18">Belongs to the integrin beta chain family.</text>
</comment>
<keyword evidence="4" id="KW-0245">EGF-like domain</keyword>
<evidence type="ECO:0000256" key="15">
    <source>
        <dbReference type="ARBA" id="ARBA00023157"/>
    </source>
</evidence>
<dbReference type="PANTHER" id="PTHR10082">
    <property type="entry name" value="INTEGRIN BETA SUBUNIT"/>
    <property type="match status" value="1"/>
</dbReference>
<dbReference type="GO" id="GO:0007229">
    <property type="term" value="P:integrin-mediated signaling pathway"/>
    <property type="evidence" value="ECO:0007669"/>
    <property type="project" value="UniProtKB-KW"/>
</dbReference>
<evidence type="ECO:0000256" key="7">
    <source>
        <dbReference type="ARBA" id="ARBA00022729"/>
    </source>
</evidence>
<dbReference type="GO" id="GO:0009986">
    <property type="term" value="C:cell surface"/>
    <property type="evidence" value="ECO:0007669"/>
    <property type="project" value="TreeGrafter"/>
</dbReference>
<feature type="disulfide bond" evidence="17">
    <location>
        <begin position="597"/>
        <end position="630"/>
    </location>
</feature>
<sequence length="822" mass="91657">MCRLTSQPHIRFLADSDQLKKQSGSIMKFLSFLLLIALYSLQVQAKTNCFANEKCSDCIQDIECIWCIEPYASISNGTTPIHCANKDIDKQTWCSESKIVDPAKVYIIDKNDKLQSHEDGTATQIGPQKVRLTLRKGEEFMLPFQYRQAENYPVDLYYIMDLSASMEEHREKLAKLGGKLAETMRNLTSNFRLGFGSFVDKTDMPFISTVPAKINSPCSFRKQGEIVHCVPPYSFKNHMSLTDNSKAFSEEVKKAKVSGNLDFPEGGFDAVMQAMVCKKEIGWRDQARHLIVFSTDADFHIAGDGKLAGVVEPNDAKCHMENNKYTHDLIYDYPSISQINYVAKQNNINLIFAIVKGKGNDRIVKIYERLQQRIENSVAGGLTQNSDNVVSLVAENYNKIVDTVAITDNSGNEVEIKYSSKCSKPKENGCSNIHVGEIIDFTATIRPLQCQKSGAPPQIIKIKPEGIDESLQIELTVTCDCPCEHNYHPDFISQSPNCTDHGDLQCGVCRCNPGRFGRNCECDRTTSITDDISDCKPNINSTEICSGLGSCKCGKCECVKRPSPQIIYGKFCHCDNYSCKRNNGQVCSGKDNGICDCGQCKCLAGWTGEACECPDTNTTCIAPNSEGAVCSGQGSCACGECQCFVVDEFRYSGKYCEECPSCPGQRCEELRNCVECQAYKSGVYSPSDCLIKCTAFTVSVIDKINEEDTYENVKICRTPDNSGCTIIFQYTYDESNEIMVTAQRTKICSERVDILTIMLLVIGSIVLAGIILLVIWKVGTTIHDRQEYAKFEKERASAKWNRSDNPLYKKATSEFKNPLYNQ</sequence>
<dbReference type="PROSITE" id="PS52047">
    <property type="entry name" value="I_EGF_2"/>
    <property type="match status" value="2"/>
</dbReference>
<feature type="disulfide bond" evidence="17">
    <location>
        <begin position="511"/>
        <end position="520"/>
    </location>
</feature>
<keyword evidence="11 18" id="KW-0130">Cell adhesion</keyword>
<dbReference type="InterPro" id="IPR040622">
    <property type="entry name" value="EGF_integrin_1"/>
</dbReference>
<keyword evidence="14 19" id="KW-0472">Membrane</keyword>
<dbReference type="Gene3D" id="2.10.25.10">
    <property type="entry name" value="Laminin"/>
    <property type="match status" value="4"/>
</dbReference>
<keyword evidence="15 17" id="KW-1015">Disulfide bond</keyword>
<evidence type="ECO:0000259" key="23">
    <source>
        <dbReference type="SMART" id="SM01242"/>
    </source>
</evidence>
<dbReference type="InterPro" id="IPR002369">
    <property type="entry name" value="Integrin_bsu_VWA"/>
</dbReference>
<keyword evidence="6" id="KW-0479">Metal-binding</keyword>
<dbReference type="EMBL" id="VVIM01000006">
    <property type="protein sequence ID" value="KAB0797595.1"/>
    <property type="molecule type" value="Genomic_DNA"/>
</dbReference>
<dbReference type="OrthoDB" id="410592at2759"/>
<evidence type="ECO:0000256" key="14">
    <source>
        <dbReference type="ARBA" id="ARBA00023136"/>
    </source>
</evidence>
<keyword evidence="16" id="KW-0325">Glycoprotein</keyword>
<dbReference type="SMART" id="SM00187">
    <property type="entry name" value="INB"/>
    <property type="match status" value="1"/>
</dbReference>
<dbReference type="InterPro" id="IPR014836">
    <property type="entry name" value="Integrin_bsu_cyt_dom"/>
</dbReference>
<evidence type="ECO:0000256" key="13">
    <source>
        <dbReference type="ARBA" id="ARBA00023037"/>
    </source>
</evidence>
<evidence type="ECO:0000256" key="18">
    <source>
        <dbReference type="RuleBase" id="RU000633"/>
    </source>
</evidence>
<dbReference type="PANTHER" id="PTHR10082:SF60">
    <property type="entry name" value="INTEGRIN BETA-PS"/>
    <property type="match status" value="1"/>
</dbReference>
<feature type="disulfide bond" evidence="17">
    <location>
        <begin position="693"/>
        <end position="724"/>
    </location>
</feature>
<keyword evidence="7 20" id="KW-0732">Signal</keyword>
<dbReference type="InParanoid" id="A0A5N4AJR3"/>
<feature type="disulfide bond" evidence="17">
    <location>
        <begin position="218"/>
        <end position="229"/>
    </location>
</feature>
<dbReference type="InterPro" id="IPR036465">
    <property type="entry name" value="vWFA_dom_sf"/>
</dbReference>
<name>A0A5N4AJR3_PHOPY</name>
<feature type="chain" id="PRO_5024387504" description="Integrin beta" evidence="20">
    <location>
        <begin position="46"/>
        <end position="822"/>
    </location>
</feature>
<evidence type="ECO:0000256" key="11">
    <source>
        <dbReference type="ARBA" id="ARBA00022889"/>
    </source>
</evidence>
<dbReference type="InterPro" id="IPR036349">
    <property type="entry name" value="Integrin_bsu_tail_dom_sf"/>
</dbReference>
<dbReference type="Gene3D" id="1.20.5.100">
    <property type="entry name" value="Cytochrome c1, transmembrane anchor, C-terminal"/>
    <property type="match status" value="1"/>
</dbReference>
<dbReference type="Pfam" id="PF07965">
    <property type="entry name" value="Integrin_B_tail"/>
    <property type="match status" value="1"/>
</dbReference>
<feature type="disulfide bond" evidence="17">
    <location>
        <begin position="638"/>
        <end position="689"/>
    </location>
</feature>
<organism evidence="24 25">
    <name type="scientific">Photinus pyralis</name>
    <name type="common">Common eastern firefly</name>
    <name type="synonym">Lampyris pyralis</name>
    <dbReference type="NCBI Taxonomy" id="7054"/>
    <lineage>
        <taxon>Eukaryota</taxon>
        <taxon>Metazoa</taxon>
        <taxon>Ecdysozoa</taxon>
        <taxon>Arthropoda</taxon>
        <taxon>Hexapoda</taxon>
        <taxon>Insecta</taxon>
        <taxon>Pterygota</taxon>
        <taxon>Neoptera</taxon>
        <taxon>Endopterygota</taxon>
        <taxon>Coleoptera</taxon>
        <taxon>Polyphaga</taxon>
        <taxon>Elateriformia</taxon>
        <taxon>Elateroidea</taxon>
        <taxon>Lampyridae</taxon>
        <taxon>Lampyrinae</taxon>
        <taxon>Photinus</taxon>
    </lineage>
</organism>
<keyword evidence="12 19" id="KW-1133">Transmembrane helix</keyword>
<proteinExistence type="inferred from homology"/>
<dbReference type="GO" id="GO:0016477">
    <property type="term" value="P:cell migration"/>
    <property type="evidence" value="ECO:0007669"/>
    <property type="project" value="TreeGrafter"/>
</dbReference>
<dbReference type="FunFam" id="3.40.50.410:FF:000002">
    <property type="entry name" value="Integrin beta"/>
    <property type="match status" value="1"/>
</dbReference>
<feature type="disulfide bond" evidence="17">
    <location>
        <begin position="67"/>
        <end position="83"/>
    </location>
</feature>
<gene>
    <name evidence="24" type="ORF">PPYR_08588</name>
</gene>
<dbReference type="GO" id="GO:0005925">
    <property type="term" value="C:focal adhesion"/>
    <property type="evidence" value="ECO:0007669"/>
    <property type="project" value="TreeGrafter"/>
</dbReference>
<feature type="disulfide bond" evidence="17">
    <location>
        <begin position="667"/>
        <end position="676"/>
    </location>
</feature>
<dbReference type="SMART" id="SM01242">
    <property type="entry name" value="Integrin_B_tail"/>
    <property type="match status" value="1"/>
</dbReference>
<dbReference type="Pfam" id="PF00362">
    <property type="entry name" value="Integrin_beta"/>
    <property type="match status" value="1"/>
</dbReference>
<dbReference type="Gene3D" id="4.10.1240.30">
    <property type="match status" value="1"/>
</dbReference>
<dbReference type="FunFam" id="2.10.25.10:FF:000304">
    <property type="entry name" value="Integrin beta"/>
    <property type="match status" value="1"/>
</dbReference>
<dbReference type="GO" id="GO:0007160">
    <property type="term" value="P:cell-matrix adhesion"/>
    <property type="evidence" value="ECO:0007669"/>
    <property type="project" value="TreeGrafter"/>
</dbReference>
<dbReference type="GO" id="GO:0033627">
    <property type="term" value="P:cell adhesion mediated by integrin"/>
    <property type="evidence" value="ECO:0007669"/>
    <property type="project" value="TreeGrafter"/>
</dbReference>
<dbReference type="GO" id="GO:0008305">
    <property type="term" value="C:integrin complex"/>
    <property type="evidence" value="ECO:0007669"/>
    <property type="project" value="TreeGrafter"/>
</dbReference>
<feature type="disulfide bond" evidence="17">
    <location>
        <begin position="613"/>
        <end position="620"/>
    </location>
</feature>
<protein>
    <recommendedName>
        <fullName evidence="18">Integrin beta</fullName>
    </recommendedName>
</protein>
<dbReference type="InterPro" id="IPR057073">
    <property type="entry name" value="EGF_integrin_2"/>
</dbReference>
<dbReference type="GO" id="GO:0046872">
    <property type="term" value="F:metal ion binding"/>
    <property type="evidence" value="ECO:0007669"/>
    <property type="project" value="UniProtKB-KW"/>
</dbReference>
<keyword evidence="10" id="KW-0460">Magnesium</keyword>
<dbReference type="FunFam" id="2.10.25.10:FF:000036">
    <property type="entry name" value="Integrin beta"/>
    <property type="match status" value="1"/>
</dbReference>
<evidence type="ECO:0000256" key="6">
    <source>
        <dbReference type="ARBA" id="ARBA00022723"/>
    </source>
</evidence>
<keyword evidence="13 18" id="KW-0401">Integrin</keyword>
<dbReference type="Pfam" id="PF23105">
    <property type="entry name" value="EGF_integrin"/>
    <property type="match status" value="2"/>
</dbReference>
<evidence type="ECO:0000256" key="16">
    <source>
        <dbReference type="ARBA" id="ARBA00023180"/>
    </source>
</evidence>
<dbReference type="SUPFAM" id="SSF69179">
    <property type="entry name" value="Integrin domains"/>
    <property type="match status" value="1"/>
</dbReference>
<comment type="subcellular location">
    <subcellularLocation>
        <location evidence="1 18">Cell membrane</location>
        <topology evidence="1 18">Single-pass type I membrane protein</topology>
    </subcellularLocation>
</comment>
<feature type="disulfide bond" evidence="17">
    <location>
        <begin position="595"/>
        <end position="600"/>
    </location>
</feature>
<reference evidence="24 25" key="1">
    <citation type="journal article" date="2018" name="Elife">
        <title>Firefly genomes illuminate parallel origins of bioluminescence in beetles.</title>
        <authorList>
            <person name="Fallon T.R."/>
            <person name="Lower S.E."/>
            <person name="Chang C.H."/>
            <person name="Bessho-Uehara M."/>
            <person name="Martin G.J."/>
            <person name="Bewick A.J."/>
            <person name="Behringer M."/>
            <person name="Debat H.J."/>
            <person name="Wong I."/>
            <person name="Day J.C."/>
            <person name="Suvorov A."/>
            <person name="Silva C.J."/>
            <person name="Stanger-Hall K.F."/>
            <person name="Hall D.W."/>
            <person name="Schmitz R.J."/>
            <person name="Nelson D.R."/>
            <person name="Lewis S.M."/>
            <person name="Shigenobu S."/>
            <person name="Bybee S.M."/>
            <person name="Larracuente A.M."/>
            <person name="Oba Y."/>
            <person name="Weng J.K."/>
        </authorList>
    </citation>
    <scope>NUCLEOTIDE SEQUENCE [LARGE SCALE GENOMIC DNA]</scope>
    <source>
        <strain evidence="24">1611_PpyrPB1</strain>
        <tissue evidence="24">Whole body</tissue>
    </source>
</reference>
<dbReference type="SUPFAM" id="SSF53300">
    <property type="entry name" value="vWA-like"/>
    <property type="match status" value="1"/>
</dbReference>
<evidence type="ECO:0000256" key="17">
    <source>
        <dbReference type="PIRSR" id="PIRSR002512-1"/>
    </source>
</evidence>
<feature type="disulfide bond" evidence="17">
    <location>
        <begin position="422"/>
        <end position="430"/>
    </location>
</feature>
<dbReference type="GO" id="GO:0007157">
    <property type="term" value="P:heterophilic cell-cell adhesion via plasma membrane cell adhesion molecules"/>
    <property type="evidence" value="ECO:0007669"/>
    <property type="project" value="UniProtKB-ARBA"/>
</dbReference>
<comment type="caution">
    <text evidence="24">The sequence shown here is derived from an EMBL/GenBank/DDBJ whole genome shotgun (WGS) entry which is preliminary data.</text>
</comment>
<evidence type="ECO:0000256" key="2">
    <source>
        <dbReference type="ARBA" id="ARBA00007449"/>
    </source>
</evidence>
<keyword evidence="8" id="KW-0677">Repeat</keyword>
<feature type="disulfide bond" evidence="17">
    <location>
        <begin position="553"/>
        <end position="587"/>
    </location>
</feature>
<feature type="disulfide bond" evidence="17">
    <location>
        <begin position="673"/>
        <end position="748"/>
    </location>
</feature>
<dbReference type="InterPro" id="IPR057243">
    <property type="entry name" value="Integrin_I-EGF_CS"/>
</dbReference>
<feature type="domain" description="Integrin beta subunit VWA" evidence="21">
    <location>
        <begin position="54"/>
        <end position="481"/>
    </location>
</feature>
<dbReference type="PRINTS" id="PR01186">
    <property type="entry name" value="INTEGRINB"/>
</dbReference>
<evidence type="ECO:0000259" key="22">
    <source>
        <dbReference type="SMART" id="SM01241"/>
    </source>
</evidence>
<dbReference type="InterPro" id="IPR032695">
    <property type="entry name" value="Integrin_dom_sf"/>
</dbReference>
<feature type="domain" description="Integrin beta subunit tail" evidence="23">
    <location>
        <begin position="667"/>
        <end position="753"/>
    </location>
</feature>
<feature type="transmembrane region" description="Helical" evidence="19">
    <location>
        <begin position="754"/>
        <end position="776"/>
    </location>
</feature>
<evidence type="ECO:0000313" key="24">
    <source>
        <dbReference type="EMBL" id="KAB0797595.1"/>
    </source>
</evidence>
<evidence type="ECO:0000256" key="19">
    <source>
        <dbReference type="SAM" id="Phobius"/>
    </source>
</evidence>
<evidence type="ECO:0000256" key="4">
    <source>
        <dbReference type="ARBA" id="ARBA00022536"/>
    </source>
</evidence>
<evidence type="ECO:0000256" key="10">
    <source>
        <dbReference type="ARBA" id="ARBA00022842"/>
    </source>
</evidence>
<dbReference type="AlphaFoldDB" id="A0A5N4AJR3"/>
<dbReference type="Proteomes" id="UP000327044">
    <property type="component" value="Unassembled WGS sequence"/>
</dbReference>
<evidence type="ECO:0000313" key="25">
    <source>
        <dbReference type="Proteomes" id="UP000327044"/>
    </source>
</evidence>
<dbReference type="SMART" id="SM01241">
    <property type="entry name" value="Integrin_b_cyt"/>
    <property type="match status" value="1"/>
</dbReference>
<feature type="disulfide bond" evidence="17">
    <location>
        <begin position="636"/>
        <end position="641"/>
    </location>
</feature>
<feature type="disulfide bond" evidence="17">
    <location>
        <begin position="277"/>
        <end position="318"/>
    </location>
</feature>
<feature type="disulfide bond" evidence="17">
    <location>
        <begin position="574"/>
        <end position="579"/>
    </location>
</feature>
<dbReference type="SUPFAM" id="SSF57196">
    <property type="entry name" value="EGF/Laminin"/>
    <property type="match status" value="1"/>
</dbReference>
<evidence type="ECO:0000256" key="5">
    <source>
        <dbReference type="ARBA" id="ARBA00022692"/>
    </source>
</evidence>
<accession>A0A5N4AJR3</accession>
<dbReference type="InterPro" id="IPR012896">
    <property type="entry name" value="Integrin_bsu_tail"/>
</dbReference>
<dbReference type="PROSITE" id="PS00243">
    <property type="entry name" value="I_EGF_1"/>
    <property type="match status" value="2"/>
</dbReference>
<dbReference type="Pfam" id="PF08725">
    <property type="entry name" value="Integrin_b_cyt"/>
    <property type="match status" value="1"/>
</dbReference>
<feature type="disulfide bond" evidence="17">
    <location>
        <begin position="643"/>
        <end position="656"/>
    </location>
</feature>
<dbReference type="SUPFAM" id="SSF69687">
    <property type="entry name" value="Integrin beta tail domain"/>
    <property type="match status" value="1"/>
</dbReference>
<evidence type="ECO:0000256" key="1">
    <source>
        <dbReference type="ARBA" id="ARBA00004251"/>
    </source>
</evidence>
<feature type="signal peptide" evidence="20">
    <location>
        <begin position="1"/>
        <end position="45"/>
    </location>
</feature>
<feature type="disulfide bond" evidence="17">
    <location>
        <begin position="558"/>
        <end position="572"/>
    </location>
</feature>
<dbReference type="GO" id="GO:0005178">
    <property type="term" value="F:integrin binding"/>
    <property type="evidence" value="ECO:0007669"/>
    <property type="project" value="TreeGrafter"/>
</dbReference>
<keyword evidence="25" id="KW-1185">Reference proteome</keyword>
<dbReference type="Gene3D" id="2.60.40.1510">
    <property type="entry name" value="ntegrin, alpha v. Chain A, domain 3"/>
    <property type="match status" value="1"/>
</dbReference>
<evidence type="ECO:0000256" key="12">
    <source>
        <dbReference type="ARBA" id="ARBA00022989"/>
    </source>
</evidence>
<feature type="disulfide bond" evidence="17">
    <location>
        <begin position="506"/>
        <end position="545"/>
    </location>
</feature>
<dbReference type="InterPro" id="IPR015812">
    <property type="entry name" value="Integrin_bsu"/>
</dbReference>